<dbReference type="InterPro" id="IPR013517">
    <property type="entry name" value="FG-GAP"/>
</dbReference>
<evidence type="ECO:0000313" key="3">
    <source>
        <dbReference type="EMBL" id="MBT1688442.1"/>
    </source>
</evidence>
<dbReference type="InterPro" id="IPR028994">
    <property type="entry name" value="Integrin_alpha_N"/>
</dbReference>
<evidence type="ECO:0000256" key="2">
    <source>
        <dbReference type="SAM" id="SignalP"/>
    </source>
</evidence>
<protein>
    <submittedName>
        <fullName evidence="3">Gliding motility-associated C-terminal domain-containing protein</fullName>
    </submittedName>
</protein>
<dbReference type="Pfam" id="PF13585">
    <property type="entry name" value="CHU_C"/>
    <property type="match status" value="1"/>
</dbReference>
<keyword evidence="4" id="KW-1185">Reference proteome</keyword>
<evidence type="ECO:0000256" key="1">
    <source>
        <dbReference type="ARBA" id="ARBA00022729"/>
    </source>
</evidence>
<accession>A0AAP2DBL0</accession>
<proteinExistence type="predicted"/>
<dbReference type="InterPro" id="IPR013783">
    <property type="entry name" value="Ig-like_fold"/>
</dbReference>
<feature type="chain" id="PRO_5042953635" evidence="2">
    <location>
        <begin position="21"/>
        <end position="2195"/>
    </location>
</feature>
<dbReference type="SUPFAM" id="SSF69318">
    <property type="entry name" value="Integrin alpha N-terminal domain"/>
    <property type="match status" value="2"/>
</dbReference>
<keyword evidence="1 2" id="KW-0732">Signal</keyword>
<name>A0AAP2DBL0_9BACT</name>
<reference evidence="3 4" key="1">
    <citation type="submission" date="2021-05" db="EMBL/GenBank/DDBJ databases">
        <title>A Polyphasic approach of four new species of the genus Ohtaekwangia: Ohtaekwangia histidinii sp. nov., Ohtaekwangia cretensis sp. nov., Ohtaekwangia indiensis sp. nov., Ohtaekwangia reichenbachii sp. nov. from diverse environment.</title>
        <authorList>
            <person name="Octaviana S."/>
        </authorList>
    </citation>
    <scope>NUCLEOTIDE SEQUENCE [LARGE SCALE GENOMIC DNA]</scope>
    <source>
        <strain evidence="3 4">PWU37</strain>
    </source>
</reference>
<sequence length="2195" mass="237081">MKKLFFLITLFCLSAGYSHAQEICNDNQDNNGNGLIDCLDKTECPTKTCEICDNGIDDDGDRFIDCYDKECSLSTVCKDFFIGKPVTCEVKPETFPPFEMKLKYKSQPGTANHVNRLIVGDVDSDGVPELVTTFRNGDGSPTVGVVNVLQAPAAGTTLTIDKQIDLLADGFKPAFEDIAMGDINKDGCTEFFILHANSDGKGYKLIAYDCTGKKVWNNPIDFGGDYPGTLGLTDFDGDGAVELYVRTRIYDAHTGTLMGAAPDIIFAEASNGPIAANILTASPNQELIAGCRIYSVNINRPAAPGATLPTGVIPPSTSSVTLTKSVSDYYVRLGRTKGSGTSIADFNLDGFLDVVTTGSTGGNDKNTTIFFWDVEHDVVKTYIDKTYYTNGWGNGTGRINIADIDGDGKMNAVYVSGGQLYALKEGPTSLEQLWVENVTEQTSGFTGCTMFDFNADGKSEIVYRDEDYLYIYTTDASGNVTRSTPIRCASRTSNEYPIVADMNGDGSTEICVVCSTDESQFGRNLTLYNDAEVRVYESANVPWVPARKVWNQHGYFVVNVNDDLTIPKQIQQHHLVYSTNAVCSVDKLSRPLNNFLNQAPFLNSYGCPSYAAPNLSVVPFDPSDPTGGQLKIEAPTCPDNKVGVTFKFRNKGDIAISGGLKVTFYNGDPRTTSAVKISTTTITLADMAPGDTITHKVTIAGPGSSFNLYVSVNDNGTTIPLDITKQPGRIMECDYGDNLLNAPVNPELASITTAVIHNLKCPAPPGGVVIPDKGIAKAYGPGKDSVNYDFYWFNGHDAGLPSAANYKGFAYSKLPAGEYTVYAVHKTAKCGSDTLHVIVEDRVAPKANVTIDLISDYTNCNNTNGHLRAKLDDPTKYDIMWFPVSLNDTLGYDLDLTGLAEGSYTVMAQDKKTGCPSFSTGEIKKDQKLPVISTVIQTISCSSANTGRIDAQADGQTTGYTFNWYDGSTVRPTPNKANSPFYDNLRPQKYTVVAINNTTECEAKTTVTVTRTLPPTITAMASDNQLSCDKDAPTGMVSVTATGTTATPLTYQWYEGGSAIPSEAISGATSATLEDIKAGLYTVLVTEPSTTCSKTDTVRVLDRRIKVEITPTATAKSSCAPVNGKIEITSVNAGTSLSDYTFEWKNLDTNTTLPDTDGTLEGLEPGNYQVVAVHTEYTCRSLPVAVKVADMVDNLVIAWPTPKAASNCQNSGDGILYIEVTSPTPAGGFNFDWQTNGVASKQTLGGFTDFIVGDALPYTIKITNPTNGCDTTVYGTIPYQNGHTLDVVADKIQKCDLPGGALHVTLNRSVGYVDPDYDVLVYRGSKDPDAANPYTTHTAPFFVNFVDNTADTKFDTDYPLDPTTYTVVAVNKKNDILLNCRYAKTITLSRDIKPVTLDGDVSAVTADMNCDRTLGGSGSIFVGVKKGNPGLPGIADNPANYSFTWIDKDTGNPLPLSKLTGTNNKDAINLEENELGYEVTFVTTTAINEGCRGSATFLVPTIEQDLRLVNGDLVTTAITDCIPGSPTSAIMTNGTARFVRIVKDEAPVLDPFGGFTFSWLDRDGTALANPVPAFHHTALDSGKYTAIARYTSTGCEVKQDFTIEDQTIGTVDVELTSFRTEIMCVDPITGFLEVKGLPETGSDYQFTWFGYDNSGVRNPTPVQGPTLGTTSTLANQLSVNDFTVRVLNPDNNCWIEDTYTVPMDTIKFQVAASALPITNCVNVFLTPNIVENGSTFARVSSAGVLPPSDPLAGQPRPVIQDNYTFEWYDEDENLIGIGRSLENLTSEYAGRELKVVAFDKIDTRVGARNACKSDTARVILERVLPAVPITTQLMAPVSNCDPLIPNGMASASVNGDVVNYQFSWFEEPSAHPLNPVAAFRTDFMADNLKPGDFKYTVLAIDLISGCMDSAMVTIPYQPLPVPVPSIEILSQVTECDENNDAGSNGSMSASVGGNIQDYIFQWYDNTTNKPDTEVVSPDVVGDFRDGLAAQVPYGVIAIDRTTFCESDLVFKQLEFIPTFPEFDLEVTPASCGNPDGTVALLLTNAVDIGEIMWVINGNQVVYGDPKQNGLISSKGTEQYTVTVTTLLGCSATESFQVGTEIHPFNGISRNGDDRNSYFHIDCIEEFESNIVRIFNRAGTLVYQAEGYNNNTVLFDGISNRGVSPMGTNLPDGTYFYVIDKRNGSKPLAGYLEIVN</sequence>
<comment type="caution">
    <text evidence="3">The sequence shown here is derived from an EMBL/GenBank/DDBJ whole genome shotgun (WGS) entry which is preliminary data.</text>
</comment>
<feature type="signal peptide" evidence="2">
    <location>
        <begin position="1"/>
        <end position="20"/>
    </location>
</feature>
<gene>
    <name evidence="3" type="ORF">KK078_17865</name>
</gene>
<evidence type="ECO:0000313" key="4">
    <source>
        <dbReference type="Proteomes" id="UP001319180"/>
    </source>
</evidence>
<dbReference type="EMBL" id="JAHESC010000026">
    <property type="protein sequence ID" value="MBT1688442.1"/>
    <property type="molecule type" value="Genomic_DNA"/>
</dbReference>
<organism evidence="3 4">
    <name type="scientific">Dawidia soli</name>
    <dbReference type="NCBI Taxonomy" id="2782352"/>
    <lineage>
        <taxon>Bacteria</taxon>
        <taxon>Pseudomonadati</taxon>
        <taxon>Bacteroidota</taxon>
        <taxon>Cytophagia</taxon>
        <taxon>Cytophagales</taxon>
        <taxon>Chryseotaleaceae</taxon>
        <taxon>Dawidia</taxon>
    </lineage>
</organism>
<dbReference type="RefSeq" id="WP_254091669.1">
    <property type="nucleotide sequence ID" value="NZ_JAHESC010000026.1"/>
</dbReference>
<dbReference type="Proteomes" id="UP001319180">
    <property type="component" value="Unassembled WGS sequence"/>
</dbReference>
<dbReference type="Gene3D" id="2.60.40.10">
    <property type="entry name" value="Immunoglobulins"/>
    <property type="match status" value="1"/>
</dbReference>
<dbReference type="Pfam" id="PF13517">
    <property type="entry name" value="FG-GAP_3"/>
    <property type="match status" value="1"/>
</dbReference>